<dbReference type="InterPro" id="IPR029675">
    <property type="entry name" value="PGAP4"/>
</dbReference>
<evidence type="ECO:0000313" key="2">
    <source>
        <dbReference type="EMBL" id="KAG8539285.1"/>
    </source>
</evidence>
<proteinExistence type="predicted"/>
<protein>
    <recommendedName>
        <fullName evidence="4">Transmembrane protein 246</fullName>
    </recommendedName>
</protein>
<keyword evidence="1" id="KW-0472">Membrane</keyword>
<evidence type="ECO:0000256" key="1">
    <source>
        <dbReference type="SAM" id="Phobius"/>
    </source>
</evidence>
<dbReference type="GO" id="GO:0006506">
    <property type="term" value="P:GPI anchor biosynthetic process"/>
    <property type="evidence" value="ECO:0007669"/>
    <property type="project" value="InterPro"/>
</dbReference>
<evidence type="ECO:0000313" key="3">
    <source>
        <dbReference type="Proteomes" id="UP000824782"/>
    </source>
</evidence>
<accession>A0AAV6YWD1</accession>
<dbReference type="CDD" id="cd22190">
    <property type="entry name" value="PGAP4"/>
    <property type="match status" value="1"/>
</dbReference>
<dbReference type="GO" id="GO:0016757">
    <property type="term" value="F:glycosyltransferase activity"/>
    <property type="evidence" value="ECO:0007669"/>
    <property type="project" value="InterPro"/>
</dbReference>
<keyword evidence="3" id="KW-1185">Reference proteome</keyword>
<comment type="caution">
    <text evidence="2">The sequence shown here is derived from an EMBL/GenBank/DDBJ whole genome shotgun (WGS) entry which is preliminary data.</text>
</comment>
<keyword evidence="1" id="KW-1133">Transmembrane helix</keyword>
<feature type="transmembrane region" description="Helical" evidence="1">
    <location>
        <begin position="169"/>
        <end position="190"/>
    </location>
</feature>
<dbReference type="EMBL" id="WNYA01015345">
    <property type="protein sequence ID" value="KAG8539285.1"/>
    <property type="molecule type" value="Genomic_DNA"/>
</dbReference>
<keyword evidence="1" id="KW-0812">Transmembrane</keyword>
<reference evidence="2" key="1">
    <citation type="thesis" date="2020" institute="ProQuest LLC" country="789 East Eisenhower Parkway, Ann Arbor, MI, USA">
        <title>Comparative Genomics and Chromosome Evolution.</title>
        <authorList>
            <person name="Mudd A.B."/>
        </authorList>
    </citation>
    <scope>NUCLEOTIDE SEQUENCE</scope>
    <source>
        <strain evidence="2">237g6f4</strain>
        <tissue evidence="2">Blood</tissue>
    </source>
</reference>
<organism evidence="2 3">
    <name type="scientific">Engystomops pustulosus</name>
    <name type="common">Tungara frog</name>
    <name type="synonym">Physalaemus pustulosus</name>
    <dbReference type="NCBI Taxonomy" id="76066"/>
    <lineage>
        <taxon>Eukaryota</taxon>
        <taxon>Metazoa</taxon>
        <taxon>Chordata</taxon>
        <taxon>Craniata</taxon>
        <taxon>Vertebrata</taxon>
        <taxon>Euteleostomi</taxon>
        <taxon>Amphibia</taxon>
        <taxon>Batrachia</taxon>
        <taxon>Anura</taxon>
        <taxon>Neobatrachia</taxon>
        <taxon>Hyloidea</taxon>
        <taxon>Leptodactylidae</taxon>
        <taxon>Leiuperinae</taxon>
        <taxon>Engystomops</taxon>
    </lineage>
</organism>
<dbReference type="Proteomes" id="UP000824782">
    <property type="component" value="Unassembled WGS sequence"/>
</dbReference>
<dbReference type="PANTHER" id="PTHR31410:SF1">
    <property type="entry name" value="POST-GPI ATTACHMENT TO PROTEINS FACTOR 4"/>
    <property type="match status" value="1"/>
</dbReference>
<name>A0AAV6YWD1_ENGPU</name>
<feature type="transmembrane region" description="Helical" evidence="1">
    <location>
        <begin position="196"/>
        <end position="216"/>
    </location>
</feature>
<dbReference type="GO" id="GO:0000139">
    <property type="term" value="C:Golgi membrane"/>
    <property type="evidence" value="ECO:0007669"/>
    <property type="project" value="InterPro"/>
</dbReference>
<evidence type="ECO:0008006" key="4">
    <source>
        <dbReference type="Google" id="ProtNLM"/>
    </source>
</evidence>
<gene>
    <name evidence="2" type="ORF">GDO81_021123</name>
</gene>
<sequence>MEASAADTSTPLVITIITTRRRPEYHYLLQVALGFLNRLDDCGADCSDFKLLVCNVDPQPNSHTDACLLSQLLPSVARHLSEEVAEAPNRFEQEKQDYTYCLSQSLELYSPEYVLLVEDDAVPLHGIFSAFFQLVQVRFPEEPLGGGLYTKFYHPERLQGYVNPEPMRILEWIGLGGTVGLVLTWLYTVIFQRPRFSWWVFVALTLYAMLMAELAGRHYLLEVRRMSPTLYNVVPATECCTPAMLFSQASARRTLQYFKELQCEPGYAKDIALYKELGKRKERAWALEPNMVKHVGMFSSLRGWYEGEEPKLL</sequence>
<dbReference type="PANTHER" id="PTHR31410">
    <property type="entry name" value="TRANSMEMBRANE PROTEIN 246"/>
    <property type="match status" value="1"/>
</dbReference>
<dbReference type="AlphaFoldDB" id="A0AAV6YWD1"/>